<dbReference type="EMBL" id="PRKW01000003">
    <property type="protein sequence ID" value="PPB49601.1"/>
    <property type="molecule type" value="Genomic_DNA"/>
</dbReference>
<dbReference type="PANTHER" id="PTHR44688:SF16">
    <property type="entry name" value="DNA-BINDING TRANSCRIPTIONAL ACTIVATOR DEVR_DOSR"/>
    <property type="match status" value="1"/>
</dbReference>
<evidence type="ECO:0000256" key="1">
    <source>
        <dbReference type="ARBA" id="ARBA00023015"/>
    </source>
</evidence>
<name>A0A2S5IYJ0_9MICC</name>
<dbReference type="SMART" id="SM00421">
    <property type="entry name" value="HTH_LUXR"/>
    <property type="match status" value="1"/>
</dbReference>
<comment type="caution">
    <text evidence="6">The sequence shown here is derived from an EMBL/GenBank/DDBJ whole genome shotgun (WGS) entry which is preliminary data.</text>
</comment>
<proteinExistence type="predicted"/>
<evidence type="ECO:0000256" key="3">
    <source>
        <dbReference type="ARBA" id="ARBA00023163"/>
    </source>
</evidence>
<keyword evidence="3" id="KW-0804">Transcription</keyword>
<dbReference type="CDD" id="cd06170">
    <property type="entry name" value="LuxR_C_like"/>
    <property type="match status" value="1"/>
</dbReference>
<keyword evidence="7" id="KW-1185">Reference proteome</keyword>
<reference evidence="6 7" key="1">
    <citation type="journal article" date="2014" name="Int. J. Syst. Evol. Microbiol.">
        <title>Arthrobacter pityocampae sp. nov., isolated from Thaumetopoea pityocampa (Lep., Thaumetopoeidae).</title>
        <authorList>
            <person name="Ince I.A."/>
            <person name="Demirbag Z."/>
            <person name="Kati H."/>
        </authorList>
    </citation>
    <scope>NUCLEOTIDE SEQUENCE [LARGE SCALE GENOMIC DNA]</scope>
    <source>
        <strain evidence="6 7">Tp2</strain>
    </source>
</reference>
<dbReference type="GO" id="GO:0003677">
    <property type="term" value="F:DNA binding"/>
    <property type="evidence" value="ECO:0007669"/>
    <property type="project" value="UniProtKB-KW"/>
</dbReference>
<sequence length="707" mass="72875">MTVTAYHVEAGVPSLHGRPLDAATYEVVLALCIGFSIPGLVPPLLFNEGVPAERLAAEARAAGLVGPDGRPSPELRAAMLQDADAFQVRRLQRALVDLYCAESLPLGALARRLAADGLVDDRVADVLAEEGTSLLGTDPAAALDLLERAVAAGADALATAPRRAEAALGVGDLDAASRILDTYFGHGSADAGPALPDAARAVRVASALWAHRGMMSRAADVHRWAVGAGPAGAESLGALTLLSTGDATAARAMIAGGAAAASPSLVDVAHLLLAEGALHSLGPDPAGAVPVLIRASDTLNATGRVSPAPELPACLAATVALLAGNHETALTVIQAALASGQGGPVLRPRLCFLGGWAAMFMDQPALAQDFCAEARSRNTQLTPRESLLLQALEVGLARRAGDTAALVHAWGRAREALLHVSVDLFTVLPLTELVIAAARVRDADGLRPHLDEAWALLANLGNPPLWTVPLHWAAAQAALLLERPGDLAPHAAALVHEPSAYPLAATFAVAGKAWVSVLAGRFDTDAVEAAAQGLAAAGFAWEGARLAGHASARADDRRDMTRLLACARDLRPARERILHPGGATPAPAPAVREPSDAEPMSPHGPPGSGAATHRAGAHGATARSRAAAARRPGGPALSGREREIAQLVLQGRTYREISEEIFISPRTVEHHVARMRRRVGASSRSDLLARLRASLEATAGDTSPGHP</sequence>
<dbReference type="PROSITE" id="PS50043">
    <property type="entry name" value="HTH_LUXR_2"/>
    <property type="match status" value="1"/>
</dbReference>
<dbReference type="Proteomes" id="UP000239297">
    <property type="component" value="Unassembled WGS sequence"/>
</dbReference>
<dbReference type="SUPFAM" id="SSF46894">
    <property type="entry name" value="C-terminal effector domain of the bipartite response regulators"/>
    <property type="match status" value="1"/>
</dbReference>
<keyword evidence="2" id="KW-0238">DNA-binding</keyword>
<dbReference type="GO" id="GO:0006355">
    <property type="term" value="P:regulation of DNA-templated transcription"/>
    <property type="evidence" value="ECO:0007669"/>
    <property type="project" value="InterPro"/>
</dbReference>
<accession>A0A2S5IYJ0</accession>
<feature type="compositionally biased region" description="Low complexity" evidence="4">
    <location>
        <begin position="608"/>
        <end position="635"/>
    </location>
</feature>
<feature type="domain" description="HTH luxR-type" evidence="5">
    <location>
        <begin position="630"/>
        <end position="695"/>
    </location>
</feature>
<dbReference type="Pfam" id="PF00196">
    <property type="entry name" value="GerE"/>
    <property type="match status" value="1"/>
</dbReference>
<protein>
    <submittedName>
        <fullName evidence="6">LuxR family transcriptional regulator</fullName>
    </submittedName>
</protein>
<evidence type="ECO:0000259" key="5">
    <source>
        <dbReference type="PROSITE" id="PS50043"/>
    </source>
</evidence>
<evidence type="ECO:0000256" key="2">
    <source>
        <dbReference type="ARBA" id="ARBA00023125"/>
    </source>
</evidence>
<dbReference type="PANTHER" id="PTHR44688">
    <property type="entry name" value="DNA-BINDING TRANSCRIPTIONAL ACTIVATOR DEVR_DOSR"/>
    <property type="match status" value="1"/>
</dbReference>
<organism evidence="6 7">
    <name type="scientific">Arthrobacter pityocampae</name>
    <dbReference type="NCBI Taxonomy" id="547334"/>
    <lineage>
        <taxon>Bacteria</taxon>
        <taxon>Bacillati</taxon>
        <taxon>Actinomycetota</taxon>
        <taxon>Actinomycetes</taxon>
        <taxon>Micrococcales</taxon>
        <taxon>Micrococcaceae</taxon>
        <taxon>Arthrobacter</taxon>
    </lineage>
</organism>
<dbReference type="Gene3D" id="1.10.10.10">
    <property type="entry name" value="Winged helix-like DNA-binding domain superfamily/Winged helix DNA-binding domain"/>
    <property type="match status" value="1"/>
</dbReference>
<keyword evidence="1" id="KW-0805">Transcription regulation</keyword>
<feature type="region of interest" description="Disordered" evidence="4">
    <location>
        <begin position="575"/>
        <end position="639"/>
    </location>
</feature>
<dbReference type="InterPro" id="IPR000792">
    <property type="entry name" value="Tscrpt_reg_LuxR_C"/>
</dbReference>
<dbReference type="InterPro" id="IPR016032">
    <property type="entry name" value="Sig_transdc_resp-reg_C-effctor"/>
</dbReference>
<dbReference type="PROSITE" id="PS00622">
    <property type="entry name" value="HTH_LUXR_1"/>
    <property type="match status" value="1"/>
</dbReference>
<dbReference type="AlphaFoldDB" id="A0A2S5IYJ0"/>
<gene>
    <name evidence="6" type="ORF">C4K88_07920</name>
</gene>
<evidence type="ECO:0000256" key="4">
    <source>
        <dbReference type="SAM" id="MobiDB-lite"/>
    </source>
</evidence>
<evidence type="ECO:0000313" key="6">
    <source>
        <dbReference type="EMBL" id="PPB49601.1"/>
    </source>
</evidence>
<evidence type="ECO:0000313" key="7">
    <source>
        <dbReference type="Proteomes" id="UP000239297"/>
    </source>
</evidence>
<dbReference type="InterPro" id="IPR036388">
    <property type="entry name" value="WH-like_DNA-bd_sf"/>
</dbReference>
<dbReference type="PRINTS" id="PR00038">
    <property type="entry name" value="HTHLUXR"/>
</dbReference>